<dbReference type="OrthoDB" id="9329195at2759"/>
<evidence type="ECO:0000256" key="1">
    <source>
        <dbReference type="SAM" id="MobiDB-lite"/>
    </source>
</evidence>
<accession>A0A8M1KA56</accession>
<protein>
    <submittedName>
        <fullName evidence="3">Uncharacterized protein LOC122128732</fullName>
    </submittedName>
</protein>
<dbReference type="KEGG" id="char:122128732"/>
<dbReference type="Proteomes" id="UP000515152">
    <property type="component" value="Chromosome 24"/>
</dbReference>
<sequence length="302" mass="33481">MPRPRPPTGAHPTPAPVAAYTSNMTAGPYHTQPYDAQFYPTPVPSREVADGVMSVLRPAASFARQLVTFTNQHNLTTTTSATLIQAMLNWTLAELAAPYKQNSTVPDEVTFDPLDVNDWFRHAVVPVLRRYLPQGQTEIPQNITAVFHSLFHIQAGLEPDSEDTDEGPDVCSVTIDEKSCALTDAVEEVARVMHCAAQANLSLTEETLMRLVLELSSSLNSLMRQLSHTNFSSPDSPFFDILGKIVAGPLTQENLRDVTFIRLWFQIKLRPLLPTLTPEFMSCLSAKRFSCETFQALCVYGL</sequence>
<organism evidence="2 3">
    <name type="scientific">Clupea harengus</name>
    <name type="common">Atlantic herring</name>
    <dbReference type="NCBI Taxonomy" id="7950"/>
    <lineage>
        <taxon>Eukaryota</taxon>
        <taxon>Metazoa</taxon>
        <taxon>Chordata</taxon>
        <taxon>Craniata</taxon>
        <taxon>Vertebrata</taxon>
        <taxon>Euteleostomi</taxon>
        <taxon>Actinopterygii</taxon>
        <taxon>Neopterygii</taxon>
        <taxon>Teleostei</taxon>
        <taxon>Clupei</taxon>
        <taxon>Clupeiformes</taxon>
        <taxon>Clupeoidei</taxon>
        <taxon>Clupeidae</taxon>
        <taxon>Clupea</taxon>
    </lineage>
</organism>
<feature type="compositionally biased region" description="Pro residues" evidence="1">
    <location>
        <begin position="1"/>
        <end position="15"/>
    </location>
</feature>
<dbReference type="GeneID" id="122128732"/>
<gene>
    <name evidence="3" type="primary">LOC122128732</name>
</gene>
<evidence type="ECO:0000313" key="2">
    <source>
        <dbReference type="Proteomes" id="UP000515152"/>
    </source>
</evidence>
<dbReference type="AlphaFoldDB" id="A0A8M1KA56"/>
<reference evidence="3" key="1">
    <citation type="submission" date="2025-08" db="UniProtKB">
        <authorList>
            <consortium name="RefSeq"/>
        </authorList>
    </citation>
    <scope>IDENTIFICATION</scope>
</reference>
<dbReference type="RefSeq" id="XP_042559360.1">
    <property type="nucleotide sequence ID" value="XM_042703426.1"/>
</dbReference>
<feature type="region of interest" description="Disordered" evidence="1">
    <location>
        <begin position="1"/>
        <end position="24"/>
    </location>
</feature>
<evidence type="ECO:0000313" key="3">
    <source>
        <dbReference type="RefSeq" id="XP_042559360.1"/>
    </source>
</evidence>
<keyword evidence="2" id="KW-1185">Reference proteome</keyword>
<name>A0A8M1KA56_CLUHA</name>
<proteinExistence type="predicted"/>